<dbReference type="Proteomes" id="UP000319267">
    <property type="component" value="Unassembled WGS sequence"/>
</dbReference>
<reference evidence="2 3" key="1">
    <citation type="submission" date="2017-05" db="EMBL/GenBank/DDBJ databases">
        <authorList>
            <person name="Varghese N."/>
            <person name="Submissions S."/>
        </authorList>
    </citation>
    <scope>NUCLEOTIDE SEQUENCE [LARGE SCALE GENOMIC DNA]</scope>
    <source>
        <strain evidence="2 3">DSM 29982</strain>
    </source>
</reference>
<keyword evidence="1" id="KW-0472">Membrane</keyword>
<evidence type="ECO:0000256" key="1">
    <source>
        <dbReference type="SAM" id="Phobius"/>
    </source>
</evidence>
<proteinExistence type="predicted"/>
<evidence type="ECO:0000313" key="3">
    <source>
        <dbReference type="Proteomes" id="UP000319267"/>
    </source>
</evidence>
<dbReference type="AlphaFoldDB" id="A0A521CZI6"/>
<name>A0A521CZI6_9FLAO</name>
<keyword evidence="1" id="KW-0812">Transmembrane</keyword>
<keyword evidence="1" id="KW-1133">Transmembrane helix</keyword>
<evidence type="ECO:0000313" key="2">
    <source>
        <dbReference type="EMBL" id="SMO64080.1"/>
    </source>
</evidence>
<feature type="transmembrane region" description="Helical" evidence="1">
    <location>
        <begin position="79"/>
        <end position="99"/>
    </location>
</feature>
<feature type="transmembrane region" description="Helical" evidence="1">
    <location>
        <begin position="12"/>
        <end position="35"/>
    </location>
</feature>
<organism evidence="2 3">
    <name type="scientific">Flavobacterium nitrogenifigens</name>
    <dbReference type="NCBI Taxonomy" id="1617283"/>
    <lineage>
        <taxon>Bacteria</taxon>
        <taxon>Pseudomonadati</taxon>
        <taxon>Bacteroidota</taxon>
        <taxon>Flavobacteriia</taxon>
        <taxon>Flavobacteriales</taxon>
        <taxon>Flavobacteriaceae</taxon>
        <taxon>Flavobacterium</taxon>
    </lineage>
</organism>
<gene>
    <name evidence="2" type="ORF">SAMN06265220_102775</name>
</gene>
<keyword evidence="3" id="KW-1185">Reference proteome</keyword>
<sequence length="148" mass="17338">MSLEKFEIDIKWGGYLFITYALFSIVISLLMLLVNYDSLRYLPNILIVVFIVQLIYFTAKAISENNKNDLSKGYRKFFVFVRLLMFFYLLTLFLNGSAITNTGSWYLSLFVPYREKDISELVEDDSIENNGITLNEFMATLKRKFSRS</sequence>
<accession>A0A521CZI6</accession>
<protein>
    <submittedName>
        <fullName evidence="2">Uncharacterized protein</fullName>
    </submittedName>
</protein>
<dbReference type="EMBL" id="FXTQ01000002">
    <property type="protein sequence ID" value="SMO64080.1"/>
    <property type="molecule type" value="Genomic_DNA"/>
</dbReference>
<feature type="transmembrane region" description="Helical" evidence="1">
    <location>
        <begin position="41"/>
        <end position="59"/>
    </location>
</feature>